<dbReference type="InterPro" id="IPR042566">
    <property type="entry name" value="L1_C"/>
</dbReference>
<comment type="caution">
    <text evidence="1">The sequence shown here is derived from an EMBL/GenBank/DDBJ whole genome shotgun (WGS) entry which is preliminary data.</text>
</comment>
<dbReference type="AlphaFoldDB" id="A0AAV7VS03"/>
<reference evidence="1" key="1">
    <citation type="journal article" date="2022" name="bioRxiv">
        <title>Sequencing and chromosome-scale assembly of the giantPleurodeles waltlgenome.</title>
        <authorList>
            <person name="Brown T."/>
            <person name="Elewa A."/>
            <person name="Iarovenko S."/>
            <person name="Subramanian E."/>
            <person name="Araus A.J."/>
            <person name="Petzold A."/>
            <person name="Susuki M."/>
            <person name="Suzuki K.-i.T."/>
            <person name="Hayashi T."/>
            <person name="Toyoda A."/>
            <person name="Oliveira C."/>
            <person name="Osipova E."/>
            <person name="Leigh N.D."/>
            <person name="Simon A."/>
            <person name="Yun M.H."/>
        </authorList>
    </citation>
    <scope>NUCLEOTIDE SEQUENCE</scope>
    <source>
        <strain evidence="1">20211129_DDA</strain>
        <tissue evidence="1">Liver</tissue>
    </source>
</reference>
<keyword evidence="2" id="KW-1185">Reference proteome</keyword>
<dbReference type="Proteomes" id="UP001066276">
    <property type="component" value="Chromosome 2_1"/>
</dbReference>
<dbReference type="EMBL" id="JANPWB010000003">
    <property type="protein sequence ID" value="KAJ1202854.1"/>
    <property type="molecule type" value="Genomic_DNA"/>
</dbReference>
<proteinExistence type="predicted"/>
<gene>
    <name evidence="1" type="ORF">NDU88_006649</name>
</gene>
<protein>
    <submittedName>
        <fullName evidence="1">Uncharacterized protein</fullName>
    </submittedName>
</protein>
<name>A0AAV7VS03_PLEWA</name>
<dbReference type="Gene3D" id="3.30.250.20">
    <property type="entry name" value="L1 transposable element, C-terminal domain"/>
    <property type="match status" value="1"/>
</dbReference>
<evidence type="ECO:0000313" key="1">
    <source>
        <dbReference type="EMBL" id="KAJ1202854.1"/>
    </source>
</evidence>
<evidence type="ECO:0000313" key="2">
    <source>
        <dbReference type="Proteomes" id="UP001066276"/>
    </source>
</evidence>
<organism evidence="1 2">
    <name type="scientific">Pleurodeles waltl</name>
    <name type="common">Iberian ribbed newt</name>
    <dbReference type="NCBI Taxonomy" id="8319"/>
    <lineage>
        <taxon>Eukaryota</taxon>
        <taxon>Metazoa</taxon>
        <taxon>Chordata</taxon>
        <taxon>Craniata</taxon>
        <taxon>Vertebrata</taxon>
        <taxon>Euteleostomi</taxon>
        <taxon>Amphibia</taxon>
        <taxon>Batrachia</taxon>
        <taxon>Caudata</taxon>
        <taxon>Salamandroidea</taxon>
        <taxon>Salamandridae</taxon>
        <taxon>Pleurodelinae</taxon>
        <taxon>Pleurodeles</taxon>
    </lineage>
</organism>
<accession>A0AAV7VS03</accession>
<sequence length="134" mass="15500">MDVKVFLINTIPTITGLTFSPQLELQRAHQMRPMRRDQEAILHPSSPAFSAWPGPTNTVRPYMYEGHELRLAQDFSRDTIEKQSAFLALHPQLWQLQIKLGLFETACMWITKDGKSKDFLDPQALFRFLDSQLP</sequence>